<keyword evidence="5 8" id="KW-1133">Transmembrane helix</keyword>
<dbReference type="Pfam" id="PF16178">
    <property type="entry name" value="Anoct_dimer"/>
    <property type="match status" value="2"/>
</dbReference>
<comment type="subcellular location">
    <subcellularLocation>
        <location evidence="1">Cell membrane</location>
        <topology evidence="1">Multi-pass membrane protein</topology>
    </subcellularLocation>
    <subcellularLocation>
        <location evidence="8">Membrane</location>
        <topology evidence="8">Multi-pass membrane protein</topology>
    </subcellularLocation>
</comment>
<dbReference type="GO" id="GO:0005886">
    <property type="term" value="C:plasma membrane"/>
    <property type="evidence" value="ECO:0007669"/>
    <property type="project" value="UniProtKB-SubCell"/>
</dbReference>
<evidence type="ECO:0000256" key="9">
    <source>
        <dbReference type="SAM" id="MobiDB-lite"/>
    </source>
</evidence>
<comment type="caution">
    <text evidence="8">Lacks conserved residue(s) required for the propagation of feature annotation.</text>
</comment>
<feature type="domain" description="Anoctamin dimerisation" evidence="11">
    <location>
        <begin position="198"/>
        <end position="455"/>
    </location>
</feature>
<reference evidence="12" key="1">
    <citation type="submission" date="2021-02" db="EMBL/GenBank/DDBJ databases">
        <authorList>
            <person name="Nowell W R."/>
        </authorList>
    </citation>
    <scope>NUCLEOTIDE SEQUENCE</scope>
</reference>
<feature type="transmembrane region" description="Helical" evidence="8">
    <location>
        <begin position="667"/>
        <end position="692"/>
    </location>
</feature>
<dbReference type="Proteomes" id="UP000663834">
    <property type="component" value="Unassembled WGS sequence"/>
</dbReference>
<evidence type="ECO:0000256" key="2">
    <source>
        <dbReference type="ARBA" id="ARBA00009671"/>
    </source>
</evidence>
<comment type="similarity">
    <text evidence="2 8">Belongs to the anoctamin family.</text>
</comment>
<comment type="caution">
    <text evidence="12">The sequence shown here is derived from an EMBL/GenBank/DDBJ whole genome shotgun (WGS) entry which is preliminary data.</text>
</comment>
<feature type="transmembrane region" description="Helical" evidence="8">
    <location>
        <begin position="466"/>
        <end position="496"/>
    </location>
</feature>
<dbReference type="OrthoDB" id="296386at2759"/>
<feature type="region of interest" description="Disordered" evidence="9">
    <location>
        <begin position="1029"/>
        <end position="1090"/>
    </location>
</feature>
<evidence type="ECO:0000256" key="4">
    <source>
        <dbReference type="ARBA" id="ARBA00022692"/>
    </source>
</evidence>
<evidence type="ECO:0000256" key="7">
    <source>
        <dbReference type="ARBA" id="ARBA00023180"/>
    </source>
</evidence>
<feature type="domain" description="Anoctamin dimerisation" evidence="11">
    <location>
        <begin position="36"/>
        <end position="175"/>
    </location>
</feature>
<feature type="transmembrane region" description="Helical" evidence="8">
    <location>
        <begin position="831"/>
        <end position="854"/>
    </location>
</feature>
<dbReference type="PANTHER" id="PTHR12308">
    <property type="entry name" value="ANOCTAMIN"/>
    <property type="match status" value="1"/>
</dbReference>
<dbReference type="GO" id="GO:0005254">
    <property type="term" value="F:chloride channel activity"/>
    <property type="evidence" value="ECO:0007669"/>
    <property type="project" value="TreeGrafter"/>
</dbReference>
<feature type="compositionally biased region" description="Polar residues" evidence="9">
    <location>
        <begin position="1"/>
        <end position="17"/>
    </location>
</feature>
<dbReference type="GO" id="GO:0046983">
    <property type="term" value="F:protein dimerization activity"/>
    <property type="evidence" value="ECO:0007669"/>
    <property type="project" value="InterPro"/>
</dbReference>
<protein>
    <recommendedName>
        <fullName evidence="8">Anoctamin</fullName>
    </recommendedName>
</protein>
<evidence type="ECO:0000259" key="11">
    <source>
        <dbReference type="Pfam" id="PF16178"/>
    </source>
</evidence>
<evidence type="ECO:0000313" key="13">
    <source>
        <dbReference type="Proteomes" id="UP000663834"/>
    </source>
</evidence>
<name>A0A815HSR2_9BILA</name>
<dbReference type="Pfam" id="PF04547">
    <property type="entry name" value="Anoctamin"/>
    <property type="match status" value="1"/>
</dbReference>
<dbReference type="InterPro" id="IPR032394">
    <property type="entry name" value="Anoct_dimer"/>
</dbReference>
<feature type="compositionally biased region" description="Basic and acidic residues" evidence="9">
    <location>
        <begin position="1029"/>
        <end position="1040"/>
    </location>
</feature>
<feature type="transmembrane region" description="Helical" evidence="8">
    <location>
        <begin position="712"/>
        <end position="733"/>
    </location>
</feature>
<gene>
    <name evidence="12" type="ORF">KQP761_LOCUS7520</name>
</gene>
<sequence>MTTIGSQNSYKISAQTNRNKRRKSTLFSSDPQTDNSPIDFILAYNNKTKDHKDTENNNDNFATIQDRQRESFEHYLQDVQGLELECVKSTIDESVYVKIHTPFEVLLSTAEKIRMKLPVEKIDKHGNDSSANKESYWCRFTNWFKKPFSLDAALVKDDIDYYTAVYYSSNIKRFEPLFEGNKRRKSTLFSSDPQTDNSPIDFILAYNNKTKDHKDTENNNDNFATIQDRQRESFEHYLQDVQGLELECVKSTIDESVYVKIHTPFEVLLSTAEKIRMKLPVEKIDKHGNDSSANKESYWCRFTNWFKKPFSLDAALVKDDIDYYTAVYYSSNIKRFEPLFEGLHGSKDLYFTPSERSLLTYELLSRAHFDDDEDHNQLVPVTQRPAMNTVVGLETGLRRPGISRLVTKKVYHYSFPLHERLADDLSDVDDSHLTDREKLKRHWATMRQFFKFQPLSLIRSYMGEKIAFYFAFTGFYNQMLIPPSIVGLIIFIYGVATFATDQPTSDICGSFGDSTYMCPLCDKSCPFWKLSENCFYAKISYVFDNTATVVFAVLMSLWARWFIEFWKRRQAFLQYEWDSIDFEKNLEPIRPEYEDEANKAGSSRINPVTGMKEAYIEMRKRIPYFLIAALTLLVTVGFIGATLFATIVYRVQMDYILNATSAKTYSAIITAITSAIMNLIFSILISQLYYWIAGKLTDLERHKYQTVYDGSLTIKIYLFQFANFYSTLFYIAFFKGKFDGYPSTYGEPSSSNFTEQCGSGGCFVELSIQFFIIMTGKQFASLLVEFFLATWRTLIRMCCTRSDQQPTKQWEKDKELEDFHSTTLLDEYLELAIQFGFVTLFVVAFPLAPLFALLNNLIGIRLDAWKFLSKFKRAIPFKASDIGIWEDVIVCVSYLAVVTNAAVIAWTSEFIPRVAYRSLVSTGGSLTGYVDWTLAYFSISDYNRTGTMTSNVPTGLTYCRYQDFRESTGPYYAHTSMYWNVTAARLAFIIVFEHIVFFTIYLIQWMIPDVPKDIQDKIDHERYMEQNERWNNKENEEKHRSNYSHRTSNRDDVSNNHTQSPAKGGVSSPLEGKRKRSKLNRTKVLPQDTG</sequence>
<keyword evidence="7" id="KW-0325">Glycoprotein</keyword>
<feature type="transmembrane region" description="Helical" evidence="8">
    <location>
        <begin position="622"/>
        <end position="647"/>
    </location>
</feature>
<feature type="transmembrane region" description="Helical" evidence="8">
    <location>
        <begin position="546"/>
        <end position="563"/>
    </location>
</feature>
<evidence type="ECO:0000259" key="10">
    <source>
        <dbReference type="Pfam" id="PF04547"/>
    </source>
</evidence>
<proteinExistence type="inferred from homology"/>
<evidence type="ECO:0000256" key="5">
    <source>
        <dbReference type="ARBA" id="ARBA00022989"/>
    </source>
</evidence>
<dbReference type="PANTHER" id="PTHR12308:SF84">
    <property type="entry name" value="ANOCTAMIN"/>
    <property type="match status" value="1"/>
</dbReference>
<evidence type="ECO:0000256" key="6">
    <source>
        <dbReference type="ARBA" id="ARBA00023136"/>
    </source>
</evidence>
<dbReference type="AlphaFoldDB" id="A0A815HSR2"/>
<dbReference type="InterPro" id="IPR049452">
    <property type="entry name" value="Anoctamin_TM"/>
</dbReference>
<accession>A0A815HSR2</accession>
<feature type="region of interest" description="Disordered" evidence="9">
    <location>
        <begin position="1"/>
        <end position="32"/>
    </location>
</feature>
<organism evidence="12 13">
    <name type="scientific">Rotaria magnacalcarata</name>
    <dbReference type="NCBI Taxonomy" id="392030"/>
    <lineage>
        <taxon>Eukaryota</taxon>
        <taxon>Metazoa</taxon>
        <taxon>Spiralia</taxon>
        <taxon>Gnathifera</taxon>
        <taxon>Rotifera</taxon>
        <taxon>Eurotatoria</taxon>
        <taxon>Bdelloidea</taxon>
        <taxon>Philodinida</taxon>
        <taxon>Philodinidae</taxon>
        <taxon>Rotaria</taxon>
    </lineage>
</organism>
<keyword evidence="3" id="KW-1003">Cell membrane</keyword>
<evidence type="ECO:0000256" key="1">
    <source>
        <dbReference type="ARBA" id="ARBA00004651"/>
    </source>
</evidence>
<keyword evidence="4 8" id="KW-0812">Transmembrane</keyword>
<dbReference type="EMBL" id="CAJNOW010002556">
    <property type="protein sequence ID" value="CAF1356664.1"/>
    <property type="molecule type" value="Genomic_DNA"/>
</dbReference>
<evidence type="ECO:0000256" key="8">
    <source>
        <dbReference type="RuleBase" id="RU280814"/>
    </source>
</evidence>
<keyword evidence="6 8" id="KW-0472">Membrane</keyword>
<evidence type="ECO:0000313" key="12">
    <source>
        <dbReference type="EMBL" id="CAF1356664.1"/>
    </source>
</evidence>
<feature type="transmembrane region" description="Helical" evidence="8">
    <location>
        <begin position="986"/>
        <end position="1007"/>
    </location>
</feature>
<dbReference type="InterPro" id="IPR007632">
    <property type="entry name" value="Anoctamin"/>
</dbReference>
<evidence type="ECO:0000256" key="3">
    <source>
        <dbReference type="ARBA" id="ARBA00022475"/>
    </source>
</evidence>
<feature type="domain" description="Anoctamin transmembrane" evidence="10">
    <location>
        <begin position="458"/>
        <end position="1019"/>
    </location>
</feature>